<dbReference type="Proteomes" id="UP000683000">
    <property type="component" value="Unassembled WGS sequence"/>
</dbReference>
<evidence type="ECO:0000313" key="1">
    <source>
        <dbReference type="EMBL" id="KAG6374917.1"/>
    </source>
</evidence>
<sequence length="105" mass="11826">MIVILNELQLRFSLSSLTSWRIIDGDFDTWSFYQNIVEYFDAPPGPLAKMRTQELLLGWDRKAFGYHREIPCAPEVVASLSVAQMVGQHTSAEVPSVPSHTNTTT</sequence>
<gene>
    <name evidence="1" type="ORF">JVT61DRAFT_3660</name>
</gene>
<comment type="caution">
    <text evidence="1">The sequence shown here is derived from an EMBL/GenBank/DDBJ whole genome shotgun (WGS) entry which is preliminary data.</text>
</comment>
<evidence type="ECO:0000313" key="2">
    <source>
        <dbReference type="Proteomes" id="UP000683000"/>
    </source>
</evidence>
<accession>A0A8I2YQ57</accession>
<dbReference type="EMBL" id="JAGFBS010000016">
    <property type="protein sequence ID" value="KAG6374917.1"/>
    <property type="molecule type" value="Genomic_DNA"/>
</dbReference>
<name>A0A8I2YQ57_9AGAM</name>
<dbReference type="Pfam" id="PF20414">
    <property type="entry name" value="DUF6698"/>
    <property type="match status" value="1"/>
</dbReference>
<dbReference type="InterPro" id="IPR046521">
    <property type="entry name" value="DUF6698"/>
</dbReference>
<organism evidence="1 2">
    <name type="scientific">Boletus reticuloceps</name>
    <dbReference type="NCBI Taxonomy" id="495285"/>
    <lineage>
        <taxon>Eukaryota</taxon>
        <taxon>Fungi</taxon>
        <taxon>Dikarya</taxon>
        <taxon>Basidiomycota</taxon>
        <taxon>Agaricomycotina</taxon>
        <taxon>Agaricomycetes</taxon>
        <taxon>Agaricomycetidae</taxon>
        <taxon>Boletales</taxon>
        <taxon>Boletineae</taxon>
        <taxon>Boletaceae</taxon>
        <taxon>Boletoideae</taxon>
        <taxon>Boletus</taxon>
    </lineage>
</organism>
<protein>
    <submittedName>
        <fullName evidence="1">Uncharacterized protein</fullName>
    </submittedName>
</protein>
<keyword evidence="2" id="KW-1185">Reference proteome</keyword>
<reference evidence="1" key="1">
    <citation type="submission" date="2021-03" db="EMBL/GenBank/DDBJ databases">
        <title>Evolutionary innovations through gain and loss of genes in the ectomycorrhizal Boletales.</title>
        <authorList>
            <person name="Wu G."/>
            <person name="Miyauchi S."/>
            <person name="Morin E."/>
            <person name="Yang Z.-L."/>
            <person name="Xu J."/>
            <person name="Martin F.M."/>
        </authorList>
    </citation>
    <scope>NUCLEOTIDE SEQUENCE</scope>
    <source>
        <strain evidence="1">BR01</strain>
    </source>
</reference>
<dbReference type="AlphaFoldDB" id="A0A8I2YQ57"/>
<dbReference type="OrthoDB" id="3220614at2759"/>
<proteinExistence type="predicted"/>